<sequence>MSSNTPQNQAQAQAQVNTSPSSTSSKHPAATSVAVNCPSPTGPSHQVDTQEDPAPVMSPRQEPALYELERDNIGAQFDKYNGGRKERLEL</sequence>
<feature type="compositionally biased region" description="Basic and acidic residues" evidence="1">
    <location>
        <begin position="81"/>
        <end position="90"/>
    </location>
</feature>
<comment type="caution">
    <text evidence="2">The sequence shown here is derived from an EMBL/GenBank/DDBJ whole genome shotgun (WGS) entry which is preliminary data.</text>
</comment>
<keyword evidence="3" id="KW-1185">Reference proteome</keyword>
<evidence type="ECO:0000313" key="3">
    <source>
        <dbReference type="Proteomes" id="UP000799536"/>
    </source>
</evidence>
<evidence type="ECO:0000313" key="2">
    <source>
        <dbReference type="EMBL" id="KAF2201799.1"/>
    </source>
</evidence>
<protein>
    <submittedName>
        <fullName evidence="2">Uncharacterized protein</fullName>
    </submittedName>
</protein>
<feature type="compositionally biased region" description="Polar residues" evidence="1">
    <location>
        <begin position="16"/>
        <end position="26"/>
    </location>
</feature>
<proteinExistence type="predicted"/>
<name>A0A9P4JRA1_9PLEO</name>
<accession>A0A9P4JRA1</accession>
<gene>
    <name evidence="2" type="ORF">GQ43DRAFT_471474</name>
</gene>
<dbReference type="Proteomes" id="UP000799536">
    <property type="component" value="Unassembled WGS sequence"/>
</dbReference>
<dbReference type="EMBL" id="ML993961">
    <property type="protein sequence ID" value="KAF2201799.1"/>
    <property type="molecule type" value="Genomic_DNA"/>
</dbReference>
<feature type="region of interest" description="Disordered" evidence="1">
    <location>
        <begin position="1"/>
        <end position="90"/>
    </location>
</feature>
<dbReference type="AlphaFoldDB" id="A0A9P4JRA1"/>
<reference evidence="2" key="1">
    <citation type="journal article" date="2020" name="Stud. Mycol.">
        <title>101 Dothideomycetes genomes: a test case for predicting lifestyles and emergence of pathogens.</title>
        <authorList>
            <person name="Haridas S."/>
            <person name="Albert R."/>
            <person name="Binder M."/>
            <person name="Bloem J."/>
            <person name="Labutti K."/>
            <person name="Salamov A."/>
            <person name="Andreopoulos B."/>
            <person name="Baker S."/>
            <person name="Barry K."/>
            <person name="Bills G."/>
            <person name="Bluhm B."/>
            <person name="Cannon C."/>
            <person name="Castanera R."/>
            <person name="Culley D."/>
            <person name="Daum C."/>
            <person name="Ezra D."/>
            <person name="Gonzalez J."/>
            <person name="Henrissat B."/>
            <person name="Kuo A."/>
            <person name="Liang C."/>
            <person name="Lipzen A."/>
            <person name="Lutzoni F."/>
            <person name="Magnuson J."/>
            <person name="Mondo S."/>
            <person name="Nolan M."/>
            <person name="Ohm R."/>
            <person name="Pangilinan J."/>
            <person name="Park H.-J."/>
            <person name="Ramirez L."/>
            <person name="Alfaro M."/>
            <person name="Sun H."/>
            <person name="Tritt A."/>
            <person name="Yoshinaga Y."/>
            <person name="Zwiers L.-H."/>
            <person name="Turgeon B."/>
            <person name="Goodwin S."/>
            <person name="Spatafora J."/>
            <person name="Crous P."/>
            <person name="Grigoriev I."/>
        </authorList>
    </citation>
    <scope>NUCLEOTIDE SEQUENCE</scope>
    <source>
        <strain evidence="2">ATCC 74209</strain>
    </source>
</reference>
<organism evidence="2 3">
    <name type="scientific">Delitschia confertaspora ATCC 74209</name>
    <dbReference type="NCBI Taxonomy" id="1513339"/>
    <lineage>
        <taxon>Eukaryota</taxon>
        <taxon>Fungi</taxon>
        <taxon>Dikarya</taxon>
        <taxon>Ascomycota</taxon>
        <taxon>Pezizomycotina</taxon>
        <taxon>Dothideomycetes</taxon>
        <taxon>Pleosporomycetidae</taxon>
        <taxon>Pleosporales</taxon>
        <taxon>Delitschiaceae</taxon>
        <taxon>Delitschia</taxon>
    </lineage>
</organism>
<feature type="compositionally biased region" description="Polar residues" evidence="1">
    <location>
        <begin position="38"/>
        <end position="47"/>
    </location>
</feature>
<evidence type="ECO:0000256" key="1">
    <source>
        <dbReference type="SAM" id="MobiDB-lite"/>
    </source>
</evidence>